<accession>A0A7X2Z0X8</accession>
<evidence type="ECO:0000256" key="3">
    <source>
        <dbReference type="SAM" id="MobiDB-lite"/>
    </source>
</evidence>
<dbReference type="InterPro" id="IPR005648">
    <property type="entry name" value="FlgD"/>
</dbReference>
<feature type="compositionally biased region" description="Polar residues" evidence="3">
    <location>
        <begin position="166"/>
        <end position="178"/>
    </location>
</feature>
<comment type="similarity">
    <text evidence="1">Belongs to the FlgD family.</text>
</comment>
<evidence type="ECO:0000256" key="1">
    <source>
        <dbReference type="ARBA" id="ARBA00010577"/>
    </source>
</evidence>
<protein>
    <submittedName>
        <fullName evidence="4">Flagellar hook capping protein</fullName>
    </submittedName>
</protein>
<dbReference type="AlphaFoldDB" id="A0A7X2Z0X8"/>
<sequence>MSNFPNVSWPGYSAQNVTSKSQEDNQTLGKDQFLKILITQLQNQDPMQPLQDKEFIAQMATFTSVEQLMNISKQLDVMNQSLGTVSGLIGKRVSWIETEYTGEYDIQTGKTTVTSNGSGIVEGIVIRDNVQYAKVGDKEIKLSDILEIDEAPVPGDNLVGEESDTEGSAQSENQNSSLDGADSP</sequence>
<keyword evidence="4" id="KW-0969">Cilium</keyword>
<gene>
    <name evidence="4" type="ORF">GNP95_11240</name>
</gene>
<dbReference type="GO" id="GO:0044781">
    <property type="term" value="P:bacterial-type flagellum organization"/>
    <property type="evidence" value="ECO:0007669"/>
    <property type="project" value="UniProtKB-KW"/>
</dbReference>
<evidence type="ECO:0000256" key="2">
    <source>
        <dbReference type="ARBA" id="ARBA00022795"/>
    </source>
</evidence>
<name>A0A7X2Z0X8_9BACL</name>
<feature type="compositionally biased region" description="Polar residues" evidence="3">
    <location>
        <begin position="13"/>
        <end position="24"/>
    </location>
</feature>
<feature type="region of interest" description="Disordered" evidence="3">
    <location>
        <begin position="1"/>
        <end position="24"/>
    </location>
</feature>
<proteinExistence type="inferred from homology"/>
<reference evidence="4 5" key="1">
    <citation type="submission" date="2019-11" db="EMBL/GenBank/DDBJ databases">
        <title>Draft genome sequences of five Paenibacillus species of dairy origin.</title>
        <authorList>
            <person name="Olajide A.M."/>
            <person name="Chen S."/>
            <person name="Lapointe G."/>
        </authorList>
    </citation>
    <scope>NUCLEOTIDE SEQUENCE [LARGE SCALE GENOMIC DNA]</scope>
    <source>
        <strain evidence="4 5">12CR55</strain>
    </source>
</reference>
<dbReference type="Pfam" id="PF03963">
    <property type="entry name" value="FlgD"/>
    <property type="match status" value="1"/>
</dbReference>
<evidence type="ECO:0000313" key="5">
    <source>
        <dbReference type="Proteomes" id="UP000447876"/>
    </source>
</evidence>
<organism evidence="4 5">
    <name type="scientific">Paenibacillus woosongensis</name>
    <dbReference type="NCBI Taxonomy" id="307580"/>
    <lineage>
        <taxon>Bacteria</taxon>
        <taxon>Bacillati</taxon>
        <taxon>Bacillota</taxon>
        <taxon>Bacilli</taxon>
        <taxon>Bacillales</taxon>
        <taxon>Paenibacillaceae</taxon>
        <taxon>Paenibacillus</taxon>
    </lineage>
</organism>
<keyword evidence="4" id="KW-0282">Flagellum</keyword>
<keyword evidence="4" id="KW-0966">Cell projection</keyword>
<dbReference type="Proteomes" id="UP000447876">
    <property type="component" value="Unassembled WGS sequence"/>
</dbReference>
<dbReference type="RefSeq" id="WP_330163361.1">
    <property type="nucleotide sequence ID" value="NZ_WNZW01000003.1"/>
</dbReference>
<feature type="region of interest" description="Disordered" evidence="3">
    <location>
        <begin position="151"/>
        <end position="184"/>
    </location>
</feature>
<comment type="caution">
    <text evidence="4">The sequence shown here is derived from an EMBL/GenBank/DDBJ whole genome shotgun (WGS) entry which is preliminary data.</text>
</comment>
<dbReference type="EMBL" id="WNZW01000003">
    <property type="protein sequence ID" value="MUG45561.1"/>
    <property type="molecule type" value="Genomic_DNA"/>
</dbReference>
<evidence type="ECO:0000313" key="4">
    <source>
        <dbReference type="EMBL" id="MUG45561.1"/>
    </source>
</evidence>
<keyword evidence="2" id="KW-1005">Bacterial flagellum biogenesis</keyword>